<feature type="transmembrane region" description="Helical" evidence="5">
    <location>
        <begin position="94"/>
        <end position="113"/>
    </location>
</feature>
<gene>
    <name evidence="6" type="ORF">Q8852_02805</name>
</gene>
<organism evidence="6 7">
    <name type="scientific">Mycoplasma seminis</name>
    <dbReference type="NCBI Taxonomy" id="512749"/>
    <lineage>
        <taxon>Bacteria</taxon>
        <taxon>Bacillati</taxon>
        <taxon>Mycoplasmatota</taxon>
        <taxon>Mollicutes</taxon>
        <taxon>Mycoplasmataceae</taxon>
        <taxon>Mycoplasma</taxon>
    </lineage>
</organism>
<keyword evidence="3 5" id="KW-1133">Transmembrane helix</keyword>
<evidence type="ECO:0000256" key="3">
    <source>
        <dbReference type="ARBA" id="ARBA00022989"/>
    </source>
</evidence>
<evidence type="ECO:0000256" key="5">
    <source>
        <dbReference type="SAM" id="Phobius"/>
    </source>
</evidence>
<feature type="transmembrane region" description="Helical" evidence="5">
    <location>
        <begin position="208"/>
        <end position="240"/>
    </location>
</feature>
<name>A0ABY9H9M3_9MOLU</name>
<keyword evidence="4 5" id="KW-0472">Membrane</keyword>
<dbReference type="Proteomes" id="UP001237011">
    <property type="component" value="Chromosome"/>
</dbReference>
<keyword evidence="2 5" id="KW-0812">Transmembrane</keyword>
<evidence type="ECO:0000313" key="7">
    <source>
        <dbReference type="Proteomes" id="UP001237011"/>
    </source>
</evidence>
<feature type="transmembrane region" description="Helical" evidence="5">
    <location>
        <begin position="125"/>
        <end position="145"/>
    </location>
</feature>
<dbReference type="Gene3D" id="3.40.50.300">
    <property type="entry name" value="P-loop containing nucleotide triphosphate hydrolases"/>
    <property type="match status" value="1"/>
</dbReference>
<reference evidence="6" key="1">
    <citation type="submission" date="2023-08" db="EMBL/GenBank/DDBJ databases">
        <title>Complete genome sequence of Mycoplasma seminis 2200.</title>
        <authorList>
            <person name="Spergser J."/>
        </authorList>
    </citation>
    <scope>NUCLEOTIDE SEQUENCE [LARGE SCALE GENOMIC DNA]</scope>
    <source>
        <strain evidence="6">2200</strain>
    </source>
</reference>
<accession>A0ABY9H9M3</accession>
<dbReference type="SUPFAM" id="SSF52540">
    <property type="entry name" value="P-loop containing nucleoside triphosphate hydrolases"/>
    <property type="match status" value="1"/>
</dbReference>
<protein>
    <submittedName>
        <fullName evidence="6">Nicotinamide mononucleotide transporter</fullName>
    </submittedName>
</protein>
<dbReference type="Pfam" id="PF04973">
    <property type="entry name" value="NMN_transporter"/>
    <property type="match status" value="1"/>
</dbReference>
<sequence length="423" mass="50522">MFKKVYLEYLFIFLLSLLVFIFSIYDINTDKFIWSNSNTALSRFYISMIMISGLSGIIATYLFYKRVIYAYPLAILNAISYGIFAWSLDLFIDVVIYVLVLPLIFIYFWFITAFKFKIKSYKLEIKWISIVITLFIIAFIIFYFTQKALTTSFQSAFKKEIIEFGSNFKFKTAGYVVITLSNAILIIAVVMMLRGFKEVWLIWQMKNIFSIVFYSGIAVINWSVVVINICYMLLSIYIFIRSFTMRKITIAITGPGCVGKSTILGSKQIQEFLNQHNFHMIQERDYEDNENDYILALKKQKSFWDSQKFFFKTQQDDIERAMLIENQNVIFDRHMLDSFIYPQVQIENNLYSQDEIKQWNKLETVKNECVALLQKRSRVFYFSTSKMIGVDNEYKFKKFWCNWICCNEWKSNWNYFKFWNLYQ</sequence>
<evidence type="ECO:0000256" key="1">
    <source>
        <dbReference type="ARBA" id="ARBA00004141"/>
    </source>
</evidence>
<comment type="subcellular location">
    <subcellularLocation>
        <location evidence="1">Membrane</location>
        <topology evidence="1">Multi-pass membrane protein</topology>
    </subcellularLocation>
</comment>
<dbReference type="InterPro" id="IPR027417">
    <property type="entry name" value="P-loop_NTPase"/>
</dbReference>
<evidence type="ECO:0000256" key="2">
    <source>
        <dbReference type="ARBA" id="ARBA00022692"/>
    </source>
</evidence>
<proteinExistence type="predicted"/>
<dbReference type="InterPro" id="IPR006419">
    <property type="entry name" value="NMN_transpt_PnuC"/>
</dbReference>
<keyword evidence="7" id="KW-1185">Reference proteome</keyword>
<dbReference type="RefSeq" id="WP_305937664.1">
    <property type="nucleotide sequence ID" value="NZ_CP132191.1"/>
</dbReference>
<evidence type="ECO:0000313" key="6">
    <source>
        <dbReference type="EMBL" id="WLP85227.1"/>
    </source>
</evidence>
<feature type="transmembrane region" description="Helical" evidence="5">
    <location>
        <begin position="45"/>
        <end position="64"/>
    </location>
</feature>
<feature type="transmembrane region" description="Helical" evidence="5">
    <location>
        <begin position="173"/>
        <end position="196"/>
    </location>
</feature>
<feature type="transmembrane region" description="Helical" evidence="5">
    <location>
        <begin position="7"/>
        <end position="25"/>
    </location>
</feature>
<feature type="transmembrane region" description="Helical" evidence="5">
    <location>
        <begin position="69"/>
        <end position="88"/>
    </location>
</feature>
<evidence type="ECO:0000256" key="4">
    <source>
        <dbReference type="ARBA" id="ARBA00023136"/>
    </source>
</evidence>
<dbReference type="EMBL" id="CP132191">
    <property type="protein sequence ID" value="WLP85227.1"/>
    <property type="molecule type" value="Genomic_DNA"/>
</dbReference>